<keyword evidence="3" id="KW-0378">Hydrolase</keyword>
<dbReference type="AlphaFoldDB" id="A0A916ZTY1"/>
<evidence type="ECO:0000256" key="1">
    <source>
        <dbReference type="ARBA" id="ARBA00007164"/>
    </source>
</evidence>
<feature type="active site" evidence="7">
    <location>
        <position position="112"/>
    </location>
</feature>
<feature type="binding site" evidence="8">
    <location>
        <position position="215"/>
    </location>
    <ligand>
        <name>substrate</name>
    </ligand>
</feature>
<evidence type="ECO:0000256" key="4">
    <source>
        <dbReference type="ARBA" id="ARBA00022960"/>
    </source>
</evidence>
<dbReference type="GO" id="GO:0071555">
    <property type="term" value="P:cell wall organization"/>
    <property type="evidence" value="ECO:0007669"/>
    <property type="project" value="UniProtKB-KW"/>
</dbReference>
<dbReference type="RefSeq" id="WP_244639567.1">
    <property type="nucleotide sequence ID" value="NZ_BMIQ01000006.1"/>
</dbReference>
<evidence type="ECO:0000256" key="10">
    <source>
        <dbReference type="SAM" id="MobiDB-lite"/>
    </source>
</evidence>
<protein>
    <submittedName>
        <fullName evidence="13">D-alanyl-D-alanine carboxypeptidase</fullName>
    </submittedName>
</protein>
<feature type="region of interest" description="Disordered" evidence="10">
    <location>
        <begin position="359"/>
        <end position="411"/>
    </location>
</feature>
<dbReference type="GO" id="GO:0006508">
    <property type="term" value="P:proteolysis"/>
    <property type="evidence" value="ECO:0007669"/>
    <property type="project" value="InterPro"/>
</dbReference>
<dbReference type="PANTHER" id="PTHR21581">
    <property type="entry name" value="D-ALANYL-D-ALANINE CARBOXYPEPTIDASE"/>
    <property type="match status" value="1"/>
</dbReference>
<evidence type="ECO:0000256" key="9">
    <source>
        <dbReference type="RuleBase" id="RU004016"/>
    </source>
</evidence>
<evidence type="ECO:0000313" key="13">
    <source>
        <dbReference type="EMBL" id="GGE14045.1"/>
    </source>
</evidence>
<dbReference type="Gene3D" id="3.40.710.10">
    <property type="entry name" value="DD-peptidase/beta-lactamase superfamily"/>
    <property type="match status" value="1"/>
</dbReference>
<dbReference type="Proteomes" id="UP000644699">
    <property type="component" value="Unassembled WGS sequence"/>
</dbReference>
<keyword evidence="13" id="KW-0121">Carboxypeptidase</keyword>
<dbReference type="GO" id="GO:0009002">
    <property type="term" value="F:serine-type D-Ala-D-Ala carboxypeptidase activity"/>
    <property type="evidence" value="ECO:0007669"/>
    <property type="project" value="InterPro"/>
</dbReference>
<feature type="region of interest" description="Disordered" evidence="10">
    <location>
        <begin position="294"/>
        <end position="321"/>
    </location>
</feature>
<evidence type="ECO:0000256" key="5">
    <source>
        <dbReference type="ARBA" id="ARBA00022984"/>
    </source>
</evidence>
<sequence length="411" mass="41907">MRIGKRAASSLAIAACLFAAAPAAAMTSIVVDVATGKVLSESAASQRWYPASTTKLMTAYVALKALETKAASLDTPVVITRFAAGQAPSKMGFPPGSVMRLDVALRMMLVKSANDVAVAIATALGDGSVEAFVGRMNEAAAALGMRDTHFVNPNGLPGEGQHSSAKDLAILAARIRTEFPAFTDLFGTEAISTGTTTIRNTNPLLGRYDGADGMKTGYICASGFNLVGSATRNGRTLVAVLLGASGPIVRDRIIADLLEAGFRTDPAASQTLVTALPEGGGAPADISREICSAEGQKERAVERQAEAKRPEHNSGSPFLHEMARPPSVVPLALGGAAGTADIPPGATLIAAYGIPIPTARPDPAVPEVPADPQTPLPPGASSDIDRADEASRASAAPVPAPEPAGEGGDVN</sequence>
<dbReference type="PRINTS" id="PR00725">
    <property type="entry name" value="DADACBPTASE1"/>
</dbReference>
<feature type="active site" description="Acyl-ester intermediate" evidence="7">
    <location>
        <position position="52"/>
    </location>
</feature>
<dbReference type="InterPro" id="IPR001967">
    <property type="entry name" value="Peptidase_S11_N"/>
</dbReference>
<evidence type="ECO:0000256" key="3">
    <source>
        <dbReference type="ARBA" id="ARBA00022801"/>
    </source>
</evidence>
<feature type="signal peptide" evidence="11">
    <location>
        <begin position="1"/>
        <end position="25"/>
    </location>
</feature>
<dbReference type="InterPro" id="IPR012338">
    <property type="entry name" value="Beta-lactam/transpept-like"/>
</dbReference>
<feature type="active site" description="Proton acceptor" evidence="7">
    <location>
        <position position="55"/>
    </location>
</feature>
<accession>A0A916ZTY1</accession>
<name>A0A916ZTY1_9HYPH</name>
<evidence type="ECO:0000256" key="6">
    <source>
        <dbReference type="ARBA" id="ARBA00023316"/>
    </source>
</evidence>
<evidence type="ECO:0000313" key="14">
    <source>
        <dbReference type="Proteomes" id="UP000644699"/>
    </source>
</evidence>
<keyword evidence="5" id="KW-0573">Peptidoglycan synthesis</keyword>
<feature type="domain" description="Peptidase S11 D-alanyl-D-alanine carboxypeptidase A N-terminal" evidence="12">
    <location>
        <begin position="23"/>
        <end position="245"/>
    </location>
</feature>
<feature type="compositionally biased region" description="Basic and acidic residues" evidence="10">
    <location>
        <begin position="295"/>
        <end position="312"/>
    </location>
</feature>
<keyword evidence="4" id="KW-0133">Cell shape</keyword>
<proteinExistence type="inferred from homology"/>
<comment type="caution">
    <text evidence="13">The sequence shown here is derived from an EMBL/GenBank/DDBJ whole genome shotgun (WGS) entry which is preliminary data.</text>
</comment>
<dbReference type="GO" id="GO:0008360">
    <property type="term" value="P:regulation of cell shape"/>
    <property type="evidence" value="ECO:0007669"/>
    <property type="project" value="UniProtKB-KW"/>
</dbReference>
<dbReference type="InterPro" id="IPR018044">
    <property type="entry name" value="Peptidase_S11"/>
</dbReference>
<reference evidence="13" key="2">
    <citation type="submission" date="2020-09" db="EMBL/GenBank/DDBJ databases">
        <authorList>
            <person name="Sun Q."/>
            <person name="Zhou Y."/>
        </authorList>
    </citation>
    <scope>NUCLEOTIDE SEQUENCE</scope>
    <source>
        <strain evidence="13">CGMCC 1.15367</strain>
    </source>
</reference>
<evidence type="ECO:0000259" key="12">
    <source>
        <dbReference type="Pfam" id="PF00768"/>
    </source>
</evidence>
<keyword evidence="14" id="KW-1185">Reference proteome</keyword>
<evidence type="ECO:0000256" key="7">
    <source>
        <dbReference type="PIRSR" id="PIRSR618044-1"/>
    </source>
</evidence>
<keyword evidence="6" id="KW-0961">Cell wall biogenesis/degradation</keyword>
<dbReference type="PANTHER" id="PTHR21581:SF6">
    <property type="entry name" value="TRAFFICKING PROTEIN PARTICLE COMPLEX SUBUNIT 12"/>
    <property type="match status" value="1"/>
</dbReference>
<dbReference type="GO" id="GO:0009252">
    <property type="term" value="P:peptidoglycan biosynthetic process"/>
    <property type="evidence" value="ECO:0007669"/>
    <property type="project" value="UniProtKB-KW"/>
</dbReference>
<evidence type="ECO:0000256" key="8">
    <source>
        <dbReference type="PIRSR" id="PIRSR618044-2"/>
    </source>
</evidence>
<dbReference type="Pfam" id="PF00768">
    <property type="entry name" value="Peptidase_S11"/>
    <property type="match status" value="1"/>
</dbReference>
<evidence type="ECO:0000256" key="2">
    <source>
        <dbReference type="ARBA" id="ARBA00022729"/>
    </source>
</evidence>
<dbReference type="SUPFAM" id="SSF56601">
    <property type="entry name" value="beta-lactamase/transpeptidase-like"/>
    <property type="match status" value="1"/>
</dbReference>
<keyword evidence="2 11" id="KW-0732">Signal</keyword>
<keyword evidence="13" id="KW-0645">Protease</keyword>
<dbReference type="EMBL" id="BMIQ01000006">
    <property type="protein sequence ID" value="GGE14045.1"/>
    <property type="molecule type" value="Genomic_DNA"/>
</dbReference>
<gene>
    <name evidence="13" type="ORF">GCM10011390_36520</name>
</gene>
<evidence type="ECO:0000256" key="11">
    <source>
        <dbReference type="SAM" id="SignalP"/>
    </source>
</evidence>
<reference evidence="13" key="1">
    <citation type="journal article" date="2014" name="Int. J. Syst. Evol. Microbiol.">
        <title>Complete genome sequence of Corynebacterium casei LMG S-19264T (=DSM 44701T), isolated from a smear-ripened cheese.</title>
        <authorList>
            <consortium name="US DOE Joint Genome Institute (JGI-PGF)"/>
            <person name="Walter F."/>
            <person name="Albersmeier A."/>
            <person name="Kalinowski J."/>
            <person name="Ruckert C."/>
        </authorList>
    </citation>
    <scope>NUCLEOTIDE SEQUENCE</scope>
    <source>
        <strain evidence="13">CGMCC 1.15367</strain>
    </source>
</reference>
<organism evidence="13 14">
    <name type="scientific">Aureimonas endophytica</name>
    <dbReference type="NCBI Taxonomy" id="2027858"/>
    <lineage>
        <taxon>Bacteria</taxon>
        <taxon>Pseudomonadati</taxon>
        <taxon>Pseudomonadota</taxon>
        <taxon>Alphaproteobacteria</taxon>
        <taxon>Hyphomicrobiales</taxon>
        <taxon>Aurantimonadaceae</taxon>
        <taxon>Aureimonas</taxon>
    </lineage>
</organism>
<feature type="chain" id="PRO_5037967236" evidence="11">
    <location>
        <begin position="26"/>
        <end position="411"/>
    </location>
</feature>
<comment type="similarity">
    <text evidence="1 9">Belongs to the peptidase S11 family.</text>
</comment>